<keyword evidence="1" id="KW-1133">Transmembrane helix</keyword>
<proteinExistence type="predicted"/>
<dbReference type="AlphaFoldDB" id="A0AAV7CT43"/>
<sequence length="113" mass="12533">MRSASPGSYILLPDFEGLSSVPKGGSDVVPRVLSKDMEHCQSLAAVLSLTSGCAVTLIPPAEPCCSALLCRHLVVETFMAIFYTLCYYLLLFIFYTFQDKYFFFFSGLGCKYI</sequence>
<evidence type="ECO:0000313" key="3">
    <source>
        <dbReference type="Proteomes" id="UP000824782"/>
    </source>
</evidence>
<comment type="caution">
    <text evidence="2">The sequence shown here is derived from an EMBL/GenBank/DDBJ whole genome shotgun (WGS) entry which is preliminary data.</text>
</comment>
<evidence type="ECO:0000313" key="2">
    <source>
        <dbReference type="EMBL" id="KAG8587222.1"/>
    </source>
</evidence>
<keyword evidence="1" id="KW-0812">Transmembrane</keyword>
<organism evidence="2 3">
    <name type="scientific">Engystomops pustulosus</name>
    <name type="common">Tungara frog</name>
    <name type="synonym">Physalaemus pustulosus</name>
    <dbReference type="NCBI Taxonomy" id="76066"/>
    <lineage>
        <taxon>Eukaryota</taxon>
        <taxon>Metazoa</taxon>
        <taxon>Chordata</taxon>
        <taxon>Craniata</taxon>
        <taxon>Vertebrata</taxon>
        <taxon>Euteleostomi</taxon>
        <taxon>Amphibia</taxon>
        <taxon>Batrachia</taxon>
        <taxon>Anura</taxon>
        <taxon>Neobatrachia</taxon>
        <taxon>Hyloidea</taxon>
        <taxon>Leptodactylidae</taxon>
        <taxon>Leiuperinae</taxon>
        <taxon>Engystomops</taxon>
    </lineage>
</organism>
<feature type="transmembrane region" description="Helical" evidence="1">
    <location>
        <begin position="78"/>
        <end position="97"/>
    </location>
</feature>
<dbReference type="Proteomes" id="UP000824782">
    <property type="component" value="Unassembled WGS sequence"/>
</dbReference>
<protein>
    <submittedName>
        <fullName evidence="2">Uncharacterized protein</fullName>
    </submittedName>
</protein>
<reference evidence="2" key="1">
    <citation type="thesis" date="2020" institute="ProQuest LLC" country="789 East Eisenhower Parkway, Ann Arbor, MI, USA">
        <title>Comparative Genomics and Chromosome Evolution.</title>
        <authorList>
            <person name="Mudd A.B."/>
        </authorList>
    </citation>
    <scope>NUCLEOTIDE SEQUENCE</scope>
    <source>
        <strain evidence="2">237g6f4</strain>
        <tissue evidence="2">Blood</tissue>
    </source>
</reference>
<keyword evidence="3" id="KW-1185">Reference proteome</keyword>
<name>A0AAV7CT43_ENGPU</name>
<gene>
    <name evidence="2" type="ORF">GDO81_005601</name>
</gene>
<dbReference type="EMBL" id="WNYA01000002">
    <property type="protein sequence ID" value="KAG8587222.1"/>
    <property type="molecule type" value="Genomic_DNA"/>
</dbReference>
<evidence type="ECO:0000256" key="1">
    <source>
        <dbReference type="SAM" id="Phobius"/>
    </source>
</evidence>
<keyword evidence="1" id="KW-0472">Membrane</keyword>
<accession>A0AAV7CT43</accession>